<accession>A0A8J1U6H1</accession>
<feature type="compositionally biased region" description="Polar residues" evidence="12">
    <location>
        <begin position="181"/>
        <end position="198"/>
    </location>
</feature>
<keyword evidence="9" id="KW-0539">Nucleus</keyword>
<dbReference type="Pfam" id="PF07111">
    <property type="entry name" value="HCR"/>
    <property type="match status" value="1"/>
</dbReference>
<comment type="function">
    <text evidence="1">May be a regulator of keratinocyte proliferation or differentiation.</text>
</comment>
<reference evidence="13" key="1">
    <citation type="submission" date="2022-03" db="EMBL/GenBank/DDBJ databases">
        <authorList>
            <person name="Martin C."/>
        </authorList>
    </citation>
    <scope>NUCLEOTIDE SEQUENCE</scope>
</reference>
<protein>
    <recommendedName>
        <fullName evidence="4">Coiled-coil alpha-helical rod protein 1</fullName>
    </recommendedName>
    <alternativeName>
        <fullName evidence="10">Alpha-helical coiled-coil rod protein</fullName>
    </alternativeName>
</protein>
<feature type="compositionally biased region" description="Basic and acidic residues" evidence="12">
    <location>
        <begin position="1"/>
        <end position="16"/>
    </location>
</feature>
<dbReference type="PANTHER" id="PTHR46822">
    <property type="entry name" value="COILED-COIL ALPHA-HELICAL ROD PROTEIN 1"/>
    <property type="match status" value="1"/>
</dbReference>
<dbReference type="AlphaFoldDB" id="A0A8J1U6H1"/>
<organism evidence="13 14">
    <name type="scientific">Owenia fusiformis</name>
    <name type="common">Polychaete worm</name>
    <dbReference type="NCBI Taxonomy" id="6347"/>
    <lineage>
        <taxon>Eukaryota</taxon>
        <taxon>Metazoa</taxon>
        <taxon>Spiralia</taxon>
        <taxon>Lophotrochozoa</taxon>
        <taxon>Annelida</taxon>
        <taxon>Polychaeta</taxon>
        <taxon>Sedentaria</taxon>
        <taxon>Canalipalpata</taxon>
        <taxon>Sabellida</taxon>
        <taxon>Oweniida</taxon>
        <taxon>Oweniidae</taxon>
        <taxon>Owenia</taxon>
    </lineage>
</organism>
<keyword evidence="6" id="KW-0963">Cytoplasm</keyword>
<keyword evidence="5" id="KW-0217">Developmental protein</keyword>
<evidence type="ECO:0000256" key="7">
    <source>
        <dbReference type="ARBA" id="ARBA00022782"/>
    </source>
</evidence>
<dbReference type="PANTHER" id="PTHR46822:SF1">
    <property type="entry name" value="COILED-COIL ALPHA-HELICAL ROD PROTEIN 1"/>
    <property type="match status" value="1"/>
</dbReference>
<evidence type="ECO:0000313" key="14">
    <source>
        <dbReference type="Proteomes" id="UP000749559"/>
    </source>
</evidence>
<proteinExistence type="predicted"/>
<evidence type="ECO:0000256" key="1">
    <source>
        <dbReference type="ARBA" id="ARBA00003936"/>
    </source>
</evidence>
<evidence type="ECO:0000256" key="6">
    <source>
        <dbReference type="ARBA" id="ARBA00022490"/>
    </source>
</evidence>
<feature type="region of interest" description="Disordered" evidence="12">
    <location>
        <begin position="180"/>
        <end position="210"/>
    </location>
</feature>
<feature type="compositionally biased region" description="Basic and acidic residues" evidence="12">
    <location>
        <begin position="199"/>
        <end position="210"/>
    </location>
</feature>
<gene>
    <name evidence="13" type="ORF">OFUS_LOCUS16103</name>
</gene>
<dbReference type="OrthoDB" id="193258at2759"/>
<comment type="subcellular location">
    <subcellularLocation>
        <location evidence="3">Cytoplasm</location>
    </subcellularLocation>
    <subcellularLocation>
        <location evidence="2">Nucleus</location>
    </subcellularLocation>
</comment>
<feature type="coiled-coil region" evidence="11">
    <location>
        <begin position="371"/>
        <end position="419"/>
    </location>
</feature>
<evidence type="ECO:0000313" key="13">
    <source>
        <dbReference type="EMBL" id="CAH1790952.1"/>
    </source>
</evidence>
<feature type="region of interest" description="Disordered" evidence="12">
    <location>
        <begin position="721"/>
        <end position="779"/>
    </location>
</feature>
<keyword evidence="7" id="KW-0221">Differentiation</keyword>
<evidence type="ECO:0000256" key="2">
    <source>
        <dbReference type="ARBA" id="ARBA00004123"/>
    </source>
</evidence>
<evidence type="ECO:0000256" key="3">
    <source>
        <dbReference type="ARBA" id="ARBA00004496"/>
    </source>
</evidence>
<dbReference type="GO" id="GO:0006611">
    <property type="term" value="P:protein export from nucleus"/>
    <property type="evidence" value="ECO:0007669"/>
    <property type="project" value="TreeGrafter"/>
</dbReference>
<feature type="compositionally biased region" description="Basic and acidic residues" evidence="12">
    <location>
        <begin position="755"/>
        <end position="770"/>
    </location>
</feature>
<dbReference type="InterPro" id="IPR009800">
    <property type="entry name" value="HCR"/>
</dbReference>
<dbReference type="EMBL" id="CAIIXF020000008">
    <property type="protein sequence ID" value="CAH1790952.1"/>
    <property type="molecule type" value="Genomic_DNA"/>
</dbReference>
<keyword evidence="8 11" id="KW-0175">Coiled coil</keyword>
<feature type="region of interest" description="Disordered" evidence="12">
    <location>
        <begin position="1"/>
        <end position="38"/>
    </location>
</feature>
<evidence type="ECO:0000256" key="9">
    <source>
        <dbReference type="ARBA" id="ARBA00023242"/>
    </source>
</evidence>
<evidence type="ECO:0000256" key="8">
    <source>
        <dbReference type="ARBA" id="ARBA00023054"/>
    </source>
</evidence>
<evidence type="ECO:0000256" key="10">
    <source>
        <dbReference type="ARBA" id="ARBA00031932"/>
    </source>
</evidence>
<evidence type="ECO:0000256" key="5">
    <source>
        <dbReference type="ARBA" id="ARBA00022473"/>
    </source>
</evidence>
<dbReference type="GO" id="GO:0030154">
    <property type="term" value="P:cell differentiation"/>
    <property type="evidence" value="ECO:0007669"/>
    <property type="project" value="UniProtKB-KW"/>
</dbReference>
<dbReference type="GO" id="GO:0005634">
    <property type="term" value="C:nucleus"/>
    <property type="evidence" value="ECO:0007669"/>
    <property type="project" value="UniProtKB-SubCell"/>
</dbReference>
<feature type="compositionally biased region" description="Polar residues" evidence="12">
    <location>
        <begin position="732"/>
        <end position="749"/>
    </location>
</feature>
<dbReference type="Proteomes" id="UP000749559">
    <property type="component" value="Unassembled WGS sequence"/>
</dbReference>
<dbReference type="GO" id="GO:0005814">
    <property type="term" value="C:centriole"/>
    <property type="evidence" value="ECO:0007669"/>
    <property type="project" value="TreeGrafter"/>
</dbReference>
<evidence type="ECO:0000256" key="11">
    <source>
        <dbReference type="SAM" id="Coils"/>
    </source>
</evidence>
<dbReference type="GO" id="GO:0005737">
    <property type="term" value="C:cytoplasm"/>
    <property type="evidence" value="ECO:0007669"/>
    <property type="project" value="UniProtKB-SubCell"/>
</dbReference>
<feature type="coiled-coil region" evidence="11">
    <location>
        <begin position="542"/>
        <end position="655"/>
    </location>
</feature>
<comment type="caution">
    <text evidence="13">The sequence shown here is derived from an EMBL/GenBank/DDBJ whole genome shotgun (WGS) entry which is preliminary data.</text>
</comment>
<sequence length="798" mass="91511">MAETSKNKIPGEKRDISVNSKEIGGPSVSQKEKRIPNTELIPPSRFQVPIQKQEDPWKSLSKVTNDLLQLRLEYEALKAKKPEPEPAPVQPLQVPKALIAAPDEIRAHIDVHHPSSRQQSDWLPLNDIITRQATEIANLKSELKCQCEKQNEELSRLNREMLSQERNLERQIADLERDLQNTESSYQKQISEMTSQGETQKEAARSRQSQLEDKISELTNELSHRTKTLNDQNRELKQQNEKIVEDLKSQEKDKSSEMRKLEDQISQLKVYLSECQQTSKSNELWRQQTEELSTKLKTALGEKDAIESKLELQDVRLKSTQEILSIQETALCKGEKDQSNKLNSLLTRWREKVFVLLIQQKSSDLVSKKDAQNYQEKIAGLEQKLSEAEGKVQVLTHTISDLQAQLDIQCNDNKVLQNEITNSQQVALMLDAKNNKEVEHVTKLTQFAEQVQSGLEGLNTQWEMSLQSFSTLNQRLSFASGRVEILQAQFARKQALTRLHHGSVLPSRDDNLSTRSTQTEDVSGTVYNSELEQVTLERDSLAAQVKNDAQAMETKYNTIKHQYDTAVEDMQRRMRDLNEERDHATQKYDAICAELDKVNVSRQELEETVNGLRLDIKRLKADHEKDVDRSRRDERGKMEEEFRQIEIKLNDALKEQTKAIVQSRQVERQAARDKTRATEALKSLQMTYEDTIQQLHTQIRTIDAERNMLMATVKQEGLIGKYKSQHPPPVDSSDTSTDTHQLKTFQTETLKQRTRTHEDTPKGENKDTREGAIGLGDMLQDVRTLAAELVSSSDEQPQ</sequence>
<keyword evidence="14" id="KW-1185">Reference proteome</keyword>
<evidence type="ECO:0000256" key="4">
    <source>
        <dbReference type="ARBA" id="ARBA00016468"/>
    </source>
</evidence>
<evidence type="ECO:0000256" key="12">
    <source>
        <dbReference type="SAM" id="MobiDB-lite"/>
    </source>
</evidence>
<name>A0A8J1U6H1_OWEFU</name>